<proteinExistence type="predicted"/>
<feature type="domain" description="VOC" evidence="1">
    <location>
        <begin position="161"/>
        <end position="266"/>
    </location>
</feature>
<dbReference type="PANTHER" id="PTHR33993">
    <property type="entry name" value="GLYOXALASE-RELATED"/>
    <property type="match status" value="1"/>
</dbReference>
<dbReference type="RefSeq" id="WP_273935358.1">
    <property type="nucleotide sequence ID" value="NZ_CP097263.1"/>
</dbReference>
<evidence type="ECO:0000259" key="1">
    <source>
        <dbReference type="PROSITE" id="PS51819"/>
    </source>
</evidence>
<name>A0ABV6MUA6_9PSEU</name>
<dbReference type="InterPro" id="IPR029068">
    <property type="entry name" value="Glyas_Bleomycin-R_OHBP_Dase"/>
</dbReference>
<accession>A0ABV6MUA6</accession>
<dbReference type="PROSITE" id="PS51819">
    <property type="entry name" value="VOC"/>
    <property type="match status" value="1"/>
</dbReference>
<protein>
    <submittedName>
        <fullName evidence="2">VOC family protein</fullName>
    </submittedName>
</protein>
<dbReference type="Proteomes" id="UP001589810">
    <property type="component" value="Unassembled WGS sequence"/>
</dbReference>
<dbReference type="EMBL" id="JBHLUD010000007">
    <property type="protein sequence ID" value="MFC0543874.1"/>
    <property type="molecule type" value="Genomic_DNA"/>
</dbReference>
<evidence type="ECO:0000313" key="2">
    <source>
        <dbReference type="EMBL" id="MFC0543874.1"/>
    </source>
</evidence>
<sequence length="266" mass="27934">MSDPFEDLLEPVVPADPDPRFAARLRALLEAAFLTGGTMPATAVQGDVVYASVWSPDAARAGAFYSSVLGWRIDADGRRVQGLSQHLGLWSAASYRTTFLSHAVSDIEAAAERVRAAGGTASPAVEEPYGLSAECVDNQGLRFALHQSGPVARPASSADGEIVYLTMFCADSAAARDFYGSVFGWSFTPGSVADGWQVQGPHPMFGLQGGHPESAVLPMYAVSDVAAAVARVRAAGGTATDPVQMPYGITSDCVDDQGLRFYLGQL</sequence>
<reference evidence="2 3" key="1">
    <citation type="submission" date="2024-09" db="EMBL/GenBank/DDBJ databases">
        <authorList>
            <person name="Sun Q."/>
            <person name="Mori K."/>
        </authorList>
    </citation>
    <scope>NUCLEOTIDE SEQUENCE [LARGE SCALE GENOMIC DNA]</scope>
    <source>
        <strain evidence="2 3">TBRC 1432</strain>
    </source>
</reference>
<dbReference type="Pfam" id="PF18029">
    <property type="entry name" value="Glyoxalase_6"/>
    <property type="match status" value="2"/>
</dbReference>
<dbReference type="PANTHER" id="PTHR33993:SF14">
    <property type="entry name" value="GB|AAF24581.1"/>
    <property type="match status" value="1"/>
</dbReference>
<organism evidence="2 3">
    <name type="scientific">Kutzneria chonburiensis</name>
    <dbReference type="NCBI Taxonomy" id="1483604"/>
    <lineage>
        <taxon>Bacteria</taxon>
        <taxon>Bacillati</taxon>
        <taxon>Actinomycetota</taxon>
        <taxon>Actinomycetes</taxon>
        <taxon>Pseudonocardiales</taxon>
        <taxon>Pseudonocardiaceae</taxon>
        <taxon>Kutzneria</taxon>
    </lineage>
</organism>
<dbReference type="SUPFAM" id="SSF54593">
    <property type="entry name" value="Glyoxalase/Bleomycin resistance protein/Dihydroxybiphenyl dioxygenase"/>
    <property type="match status" value="2"/>
</dbReference>
<dbReference type="InterPro" id="IPR052164">
    <property type="entry name" value="Anthracycline_SecMetBiosynth"/>
</dbReference>
<dbReference type="Gene3D" id="3.10.180.10">
    <property type="entry name" value="2,3-Dihydroxybiphenyl 1,2-Dioxygenase, domain 1"/>
    <property type="match status" value="2"/>
</dbReference>
<dbReference type="InterPro" id="IPR041581">
    <property type="entry name" value="Glyoxalase_6"/>
</dbReference>
<comment type="caution">
    <text evidence="2">The sequence shown here is derived from an EMBL/GenBank/DDBJ whole genome shotgun (WGS) entry which is preliminary data.</text>
</comment>
<keyword evidence="3" id="KW-1185">Reference proteome</keyword>
<dbReference type="InterPro" id="IPR037523">
    <property type="entry name" value="VOC_core"/>
</dbReference>
<evidence type="ECO:0000313" key="3">
    <source>
        <dbReference type="Proteomes" id="UP001589810"/>
    </source>
</evidence>
<gene>
    <name evidence="2" type="ORF">ACFFH7_20390</name>
</gene>